<dbReference type="KEGG" id="pmet:G4Y79_23995"/>
<dbReference type="RefSeq" id="WP_195170778.1">
    <property type="nucleotide sequence ID" value="NZ_CP062983.1"/>
</dbReference>
<dbReference type="EMBL" id="CP062983">
    <property type="protein sequence ID" value="QPC82709.1"/>
    <property type="molecule type" value="Genomic_DNA"/>
</dbReference>
<accession>A0A7S8IER0</accession>
<dbReference type="InterPro" id="IPR023393">
    <property type="entry name" value="START-like_dom_sf"/>
</dbReference>
<dbReference type="Gene3D" id="3.30.530.20">
    <property type="match status" value="1"/>
</dbReference>
<organism evidence="1 2">
    <name type="scientific">Phototrophicus methaneseepsis</name>
    <dbReference type="NCBI Taxonomy" id="2710758"/>
    <lineage>
        <taxon>Bacteria</taxon>
        <taxon>Bacillati</taxon>
        <taxon>Chloroflexota</taxon>
        <taxon>Candidatus Thermofontia</taxon>
        <taxon>Phototrophicales</taxon>
        <taxon>Phototrophicaceae</taxon>
        <taxon>Phototrophicus</taxon>
    </lineage>
</organism>
<dbReference type="Pfam" id="PF10604">
    <property type="entry name" value="Polyketide_cyc2"/>
    <property type="match status" value="1"/>
</dbReference>
<sequence>MPTIEQKFTINRPVIEVFRVATDYKNASDWQPDTLSVNMIAGDPIRSGTMLTFERRFMGRTIIVNVDVVDFQRNKLVEWQGAHGGFRYHRLTEFISTGGSTEIHDTLDINLGWIRFWYIPFFKSAVNSQISKEWANLKQQVESGAGMRG</sequence>
<proteinExistence type="predicted"/>
<evidence type="ECO:0000313" key="1">
    <source>
        <dbReference type="EMBL" id="QPC82709.1"/>
    </source>
</evidence>
<keyword evidence="2" id="KW-1185">Reference proteome</keyword>
<protein>
    <submittedName>
        <fullName evidence="1">SRPBCC family protein</fullName>
    </submittedName>
</protein>
<dbReference type="SUPFAM" id="SSF55961">
    <property type="entry name" value="Bet v1-like"/>
    <property type="match status" value="1"/>
</dbReference>
<dbReference type="Proteomes" id="UP000594468">
    <property type="component" value="Chromosome"/>
</dbReference>
<reference evidence="1 2" key="1">
    <citation type="submission" date="2020-02" db="EMBL/GenBank/DDBJ databases">
        <authorList>
            <person name="Zheng R.K."/>
            <person name="Sun C.M."/>
        </authorList>
    </citation>
    <scope>NUCLEOTIDE SEQUENCE [LARGE SCALE GENOMIC DNA]</scope>
    <source>
        <strain evidence="2">rifampicinis</strain>
    </source>
</reference>
<gene>
    <name evidence="1" type="ORF">G4Y79_23995</name>
</gene>
<dbReference type="AlphaFoldDB" id="A0A7S8IER0"/>
<evidence type="ECO:0000313" key="2">
    <source>
        <dbReference type="Proteomes" id="UP000594468"/>
    </source>
</evidence>
<name>A0A7S8IER0_9CHLR</name>
<dbReference type="InterPro" id="IPR019587">
    <property type="entry name" value="Polyketide_cyclase/dehydratase"/>
</dbReference>